<evidence type="ECO:0000313" key="4">
    <source>
        <dbReference type="Proteomes" id="UP000284267"/>
    </source>
</evidence>
<proteinExistence type="predicted"/>
<dbReference type="AlphaFoldDB" id="A0A414SKB6"/>
<accession>A0A414SKB6</accession>
<organism evidence="1 3">
    <name type="scientific">Blautia obeum</name>
    <dbReference type="NCBI Taxonomy" id="40520"/>
    <lineage>
        <taxon>Bacteria</taxon>
        <taxon>Bacillati</taxon>
        <taxon>Bacillota</taxon>
        <taxon>Clostridia</taxon>
        <taxon>Lachnospirales</taxon>
        <taxon>Lachnospiraceae</taxon>
        <taxon>Blautia</taxon>
    </lineage>
</organism>
<dbReference type="Proteomes" id="UP000284220">
    <property type="component" value="Unassembled WGS sequence"/>
</dbReference>
<dbReference type="Proteomes" id="UP000284267">
    <property type="component" value="Unassembled WGS sequence"/>
</dbReference>
<dbReference type="EMBL" id="QROE01000001">
    <property type="protein sequence ID" value="RHK98259.1"/>
    <property type="molecule type" value="Genomic_DNA"/>
</dbReference>
<comment type="caution">
    <text evidence="1">The sequence shown here is derived from an EMBL/GenBank/DDBJ whole genome shotgun (WGS) entry which is preliminary data.</text>
</comment>
<dbReference type="EMBL" id="QRHZ01000001">
    <property type="protein sequence ID" value="RHG20032.1"/>
    <property type="molecule type" value="Genomic_DNA"/>
</dbReference>
<sequence length="66" mass="7732">MENRKHQNCFKYINPHGTVFIWCNIANSKPYDASYLDSFQDGHGGYADNYNYCPYCGKKLEVIEKM</sequence>
<reference evidence="3 4" key="1">
    <citation type="submission" date="2018-08" db="EMBL/GenBank/DDBJ databases">
        <title>A genome reference for cultivated species of the human gut microbiota.</title>
        <authorList>
            <person name="Zou Y."/>
            <person name="Xue W."/>
            <person name="Luo G."/>
        </authorList>
    </citation>
    <scope>NUCLEOTIDE SEQUENCE [LARGE SCALE GENOMIC DNA]</scope>
    <source>
        <strain evidence="2 4">AF39-4</strain>
        <strain evidence="1 3">AM22-9LB</strain>
    </source>
</reference>
<evidence type="ECO:0000313" key="3">
    <source>
        <dbReference type="Proteomes" id="UP000284220"/>
    </source>
</evidence>
<evidence type="ECO:0000313" key="2">
    <source>
        <dbReference type="EMBL" id="RHK98259.1"/>
    </source>
</evidence>
<dbReference type="RefSeq" id="WP_118197354.1">
    <property type="nucleotide sequence ID" value="NZ_CABJDZ010000001.1"/>
</dbReference>
<name>A0A414SKB6_9FIRM</name>
<gene>
    <name evidence="2" type="ORF">DW040_02840</name>
    <name evidence="1" type="ORF">DW272_02175</name>
</gene>
<evidence type="ECO:0000313" key="1">
    <source>
        <dbReference type="EMBL" id="RHG20032.1"/>
    </source>
</evidence>
<protein>
    <submittedName>
        <fullName evidence="1">Uncharacterized protein</fullName>
    </submittedName>
</protein>